<keyword evidence="1" id="KW-0472">Membrane</keyword>
<reference evidence="2 3" key="1">
    <citation type="submission" date="2019-05" db="EMBL/GenBank/DDBJ databases">
        <title>Another draft genome of Portunus trituberculatus and its Hox gene families provides insights of decapod evolution.</title>
        <authorList>
            <person name="Jeong J.-H."/>
            <person name="Song I."/>
            <person name="Kim S."/>
            <person name="Choi T."/>
            <person name="Kim D."/>
            <person name="Ryu S."/>
            <person name="Kim W."/>
        </authorList>
    </citation>
    <scope>NUCLEOTIDE SEQUENCE [LARGE SCALE GENOMIC DNA]</scope>
    <source>
        <tissue evidence="2">Muscle</tissue>
    </source>
</reference>
<feature type="transmembrane region" description="Helical" evidence="1">
    <location>
        <begin position="43"/>
        <end position="62"/>
    </location>
</feature>
<keyword evidence="3" id="KW-1185">Reference proteome</keyword>
<dbReference type="Proteomes" id="UP000324222">
    <property type="component" value="Unassembled WGS sequence"/>
</dbReference>
<evidence type="ECO:0000313" key="2">
    <source>
        <dbReference type="EMBL" id="MPC87707.1"/>
    </source>
</evidence>
<accession>A0A5B7J229</accession>
<feature type="transmembrane region" description="Helical" evidence="1">
    <location>
        <begin position="69"/>
        <end position="93"/>
    </location>
</feature>
<evidence type="ECO:0000313" key="3">
    <source>
        <dbReference type="Proteomes" id="UP000324222"/>
    </source>
</evidence>
<dbReference type="AlphaFoldDB" id="A0A5B7J229"/>
<keyword evidence="1" id="KW-1133">Transmembrane helix</keyword>
<proteinExistence type="predicted"/>
<sequence>MILCLSLPLLFPLTISCLQSKFFVMMFSMPSLALTLGRLMDLMGSLLLFSKTVLPYLYLAWLNSFNYDYFYLSFLLEVCYSVSLFLKSVTVLITQTTVL</sequence>
<organism evidence="2 3">
    <name type="scientific">Portunus trituberculatus</name>
    <name type="common">Swimming crab</name>
    <name type="synonym">Neptunus trituberculatus</name>
    <dbReference type="NCBI Taxonomy" id="210409"/>
    <lineage>
        <taxon>Eukaryota</taxon>
        <taxon>Metazoa</taxon>
        <taxon>Ecdysozoa</taxon>
        <taxon>Arthropoda</taxon>
        <taxon>Crustacea</taxon>
        <taxon>Multicrustacea</taxon>
        <taxon>Malacostraca</taxon>
        <taxon>Eumalacostraca</taxon>
        <taxon>Eucarida</taxon>
        <taxon>Decapoda</taxon>
        <taxon>Pleocyemata</taxon>
        <taxon>Brachyura</taxon>
        <taxon>Eubrachyura</taxon>
        <taxon>Portunoidea</taxon>
        <taxon>Portunidae</taxon>
        <taxon>Portuninae</taxon>
        <taxon>Portunus</taxon>
    </lineage>
</organism>
<dbReference type="EMBL" id="VSRR010075303">
    <property type="protein sequence ID" value="MPC87707.1"/>
    <property type="molecule type" value="Genomic_DNA"/>
</dbReference>
<gene>
    <name evidence="2" type="ORF">E2C01_082578</name>
</gene>
<keyword evidence="1" id="KW-0812">Transmembrane</keyword>
<evidence type="ECO:0000256" key="1">
    <source>
        <dbReference type="SAM" id="Phobius"/>
    </source>
</evidence>
<name>A0A5B7J229_PORTR</name>
<protein>
    <submittedName>
        <fullName evidence="2">Uncharacterized protein</fullName>
    </submittedName>
</protein>
<comment type="caution">
    <text evidence="2">The sequence shown here is derived from an EMBL/GenBank/DDBJ whole genome shotgun (WGS) entry which is preliminary data.</text>
</comment>